<dbReference type="Pfam" id="PF07690">
    <property type="entry name" value="MFS_1"/>
    <property type="match status" value="2"/>
</dbReference>
<keyword evidence="5 6" id="KW-0472">Membrane</keyword>
<dbReference type="GO" id="GO:0005886">
    <property type="term" value="C:plasma membrane"/>
    <property type="evidence" value="ECO:0007669"/>
    <property type="project" value="UniProtKB-SubCell"/>
</dbReference>
<evidence type="ECO:0000259" key="7">
    <source>
        <dbReference type="PROSITE" id="PS50850"/>
    </source>
</evidence>
<dbReference type="PANTHER" id="PTHR42718">
    <property type="entry name" value="MAJOR FACILITATOR SUPERFAMILY MULTIDRUG TRANSPORTER MFSC"/>
    <property type="match status" value="1"/>
</dbReference>
<protein>
    <submittedName>
        <fullName evidence="8">EmrB/QacA subfamily drug resistance transporter</fullName>
    </submittedName>
</protein>
<dbReference type="Gene3D" id="1.20.1250.20">
    <property type="entry name" value="MFS general substrate transporter like domains"/>
    <property type="match status" value="1"/>
</dbReference>
<evidence type="ECO:0000256" key="3">
    <source>
        <dbReference type="ARBA" id="ARBA00022692"/>
    </source>
</evidence>
<evidence type="ECO:0000256" key="2">
    <source>
        <dbReference type="ARBA" id="ARBA00022448"/>
    </source>
</evidence>
<keyword evidence="2" id="KW-0813">Transport</keyword>
<feature type="transmembrane region" description="Helical" evidence="6">
    <location>
        <begin position="33"/>
        <end position="63"/>
    </location>
</feature>
<feature type="domain" description="Major facilitator superfamily (MFS) profile" evidence="7">
    <location>
        <begin position="9"/>
        <end position="454"/>
    </location>
</feature>
<feature type="transmembrane region" description="Helical" evidence="6">
    <location>
        <begin position="133"/>
        <end position="157"/>
    </location>
</feature>
<dbReference type="InterPro" id="IPR036259">
    <property type="entry name" value="MFS_trans_sf"/>
</dbReference>
<dbReference type="SUPFAM" id="SSF103473">
    <property type="entry name" value="MFS general substrate transporter"/>
    <property type="match status" value="1"/>
</dbReference>
<comment type="caution">
    <text evidence="8">The sequence shown here is derived from an EMBL/GenBank/DDBJ whole genome shotgun (WGS) entry which is preliminary data.</text>
</comment>
<dbReference type="PROSITE" id="PS50850">
    <property type="entry name" value="MFS"/>
    <property type="match status" value="1"/>
</dbReference>
<keyword evidence="4 6" id="KW-1133">Transmembrane helix</keyword>
<keyword evidence="9" id="KW-1185">Reference proteome</keyword>
<dbReference type="EMBL" id="PVZG01000001">
    <property type="protein sequence ID" value="PRY33461.1"/>
    <property type="molecule type" value="Genomic_DNA"/>
</dbReference>
<dbReference type="CDD" id="cd17321">
    <property type="entry name" value="MFS_MMR_MDR_like"/>
    <property type="match status" value="1"/>
</dbReference>
<sequence>MTNSATRRALTALSLSMLLPSLGTSVANVGLPAIAAGLGAGFGTVQWVVLGYLLAVTTLIVGAGRLGDLIGRRRLLLGSIALFTGATLLCGLAPGTTVLIAARVLQGAGAAGMMALTTALVGESVPADRTGSAMGLLGSVSAVGTALGPSLGGALVAGFGWRAIFLAVVPLGLAALVLAVRALPRPAPAARAGGRRFDPVGTALLAVTLGAYALATTAGTGAVGLLAVAAAGLVLFVIAENRVASPLLSPRVVREPGLAAGLATSALVSTVMMTTLVVGPFHLAGALGLGPAAAGLVMSAGPAVAALAGVPAGRAADRWGTRATVVTGLAAIAGGAVALAVLPVSAGVPGYLLPLLVVTAGYAVFQAANNTAVLRDVAPRRRGLVSGMLHLSRNVGLMTGASVMGAVFAYAGPGGSAVAPPAVIARGTHAAFAVAALLVGAGLVLALTRRPAAAVTPSPVS</sequence>
<dbReference type="PRINTS" id="PR01036">
    <property type="entry name" value="TCRTETB"/>
</dbReference>
<evidence type="ECO:0000256" key="4">
    <source>
        <dbReference type="ARBA" id="ARBA00022989"/>
    </source>
</evidence>
<feature type="transmembrane region" description="Helical" evidence="6">
    <location>
        <begin position="260"/>
        <end position="283"/>
    </location>
</feature>
<feature type="transmembrane region" description="Helical" evidence="6">
    <location>
        <begin position="323"/>
        <end position="345"/>
    </location>
</feature>
<proteinExistence type="predicted"/>
<organism evidence="8 9">
    <name type="scientific">Pseudosporangium ferrugineum</name>
    <dbReference type="NCBI Taxonomy" id="439699"/>
    <lineage>
        <taxon>Bacteria</taxon>
        <taxon>Bacillati</taxon>
        <taxon>Actinomycetota</taxon>
        <taxon>Actinomycetes</taxon>
        <taxon>Micromonosporales</taxon>
        <taxon>Micromonosporaceae</taxon>
        <taxon>Pseudosporangium</taxon>
    </lineage>
</organism>
<feature type="transmembrane region" description="Helical" evidence="6">
    <location>
        <begin position="289"/>
        <end position="311"/>
    </location>
</feature>
<feature type="transmembrane region" description="Helical" evidence="6">
    <location>
        <begin position="100"/>
        <end position="121"/>
    </location>
</feature>
<name>A0A2T0SJ80_9ACTN</name>
<evidence type="ECO:0000313" key="9">
    <source>
        <dbReference type="Proteomes" id="UP000239209"/>
    </source>
</evidence>
<evidence type="ECO:0000313" key="8">
    <source>
        <dbReference type="EMBL" id="PRY33461.1"/>
    </source>
</evidence>
<feature type="transmembrane region" description="Helical" evidence="6">
    <location>
        <begin position="351"/>
        <end position="374"/>
    </location>
</feature>
<dbReference type="Gene3D" id="1.20.1720.10">
    <property type="entry name" value="Multidrug resistance protein D"/>
    <property type="match status" value="1"/>
</dbReference>
<evidence type="ECO:0000256" key="6">
    <source>
        <dbReference type="SAM" id="Phobius"/>
    </source>
</evidence>
<feature type="transmembrane region" description="Helical" evidence="6">
    <location>
        <begin position="196"/>
        <end position="215"/>
    </location>
</feature>
<dbReference type="InterPro" id="IPR020846">
    <property type="entry name" value="MFS_dom"/>
</dbReference>
<feature type="transmembrane region" description="Helical" evidence="6">
    <location>
        <begin position="75"/>
        <end position="94"/>
    </location>
</feature>
<feature type="transmembrane region" description="Helical" evidence="6">
    <location>
        <begin position="395"/>
        <end position="412"/>
    </location>
</feature>
<dbReference type="Proteomes" id="UP000239209">
    <property type="component" value="Unassembled WGS sequence"/>
</dbReference>
<comment type="subcellular location">
    <subcellularLocation>
        <location evidence="1">Cell membrane</location>
        <topology evidence="1">Multi-pass membrane protein</topology>
    </subcellularLocation>
</comment>
<accession>A0A2T0SJ80</accession>
<keyword evidence="3 6" id="KW-0812">Transmembrane</keyword>
<feature type="transmembrane region" description="Helical" evidence="6">
    <location>
        <begin position="221"/>
        <end position="239"/>
    </location>
</feature>
<gene>
    <name evidence="8" type="ORF">CLV70_101624</name>
</gene>
<dbReference type="AlphaFoldDB" id="A0A2T0SJ80"/>
<dbReference type="RefSeq" id="WP_245907983.1">
    <property type="nucleotide sequence ID" value="NZ_PVZG01000001.1"/>
</dbReference>
<evidence type="ECO:0000256" key="1">
    <source>
        <dbReference type="ARBA" id="ARBA00004651"/>
    </source>
</evidence>
<feature type="transmembrane region" description="Helical" evidence="6">
    <location>
        <begin position="424"/>
        <end position="447"/>
    </location>
</feature>
<dbReference type="GO" id="GO:0022857">
    <property type="term" value="F:transmembrane transporter activity"/>
    <property type="evidence" value="ECO:0007669"/>
    <property type="project" value="InterPro"/>
</dbReference>
<dbReference type="PANTHER" id="PTHR42718:SF9">
    <property type="entry name" value="MAJOR FACILITATOR SUPERFAMILY MULTIDRUG TRANSPORTER MFSC"/>
    <property type="match status" value="1"/>
</dbReference>
<feature type="transmembrane region" description="Helical" evidence="6">
    <location>
        <begin position="163"/>
        <end position="184"/>
    </location>
</feature>
<evidence type="ECO:0000256" key="5">
    <source>
        <dbReference type="ARBA" id="ARBA00023136"/>
    </source>
</evidence>
<reference evidence="8 9" key="1">
    <citation type="submission" date="2018-03" db="EMBL/GenBank/DDBJ databases">
        <title>Genomic Encyclopedia of Archaeal and Bacterial Type Strains, Phase II (KMG-II): from individual species to whole genera.</title>
        <authorList>
            <person name="Goeker M."/>
        </authorList>
    </citation>
    <scope>NUCLEOTIDE SEQUENCE [LARGE SCALE GENOMIC DNA]</scope>
    <source>
        <strain evidence="8 9">DSM 45348</strain>
    </source>
</reference>
<dbReference type="InterPro" id="IPR011701">
    <property type="entry name" value="MFS"/>
</dbReference>